<evidence type="ECO:0000256" key="2">
    <source>
        <dbReference type="SAM" id="SignalP"/>
    </source>
</evidence>
<reference evidence="3 4" key="1">
    <citation type="journal article" date="2016" name="Front. Microbiol.">
        <title>Genome and transcriptome sequences reveal the specific parasitism of the nematophagous Purpureocillium lilacinum 36-1.</title>
        <authorList>
            <person name="Xie J."/>
            <person name="Li S."/>
            <person name="Mo C."/>
            <person name="Xiao X."/>
            <person name="Peng D."/>
            <person name="Wang G."/>
            <person name="Xiao Y."/>
        </authorList>
    </citation>
    <scope>NUCLEOTIDE SEQUENCE [LARGE SCALE GENOMIC DNA]</scope>
    <source>
        <strain evidence="3 4">36-1</strain>
    </source>
</reference>
<feature type="region of interest" description="Disordered" evidence="1">
    <location>
        <begin position="442"/>
        <end position="477"/>
    </location>
</feature>
<sequence length="477" mass="51328">MQLSGLILAVLPAVAFAQTATTAELSTTTITSTAKVTKTLTLSRVHVVTAASNSTTSSTVGTTSYFTSPTLAPTTTGAPKPSVKPDNAAGALDATRVALAGVAGMLAVAMIPHHEATTMDINPRLLSFVIFLLSLWRFRIPFWHDIYDHDDLLRTGQSVSCLVCEPEPAPSPHIANHEACWALAEKERSSRCRISIAAQFTLRELRRIPFRTSNSFNQRVRQPFARASTALRLGQVPTFLHILLPTGRSQGRRQFTLQIEATRDFLQRFDPETAVVFEVYDIGSPVGIIWASSNVQRAPRLGAAFCGPGPEGRGERVTGRLSPGVGFAYSGGLDSLLLFDSDGDTLLERGREVLGLRPHDVARSRPAPPRELDRNPACPEQSLVNFDGDEGLGDFDESPELIVASRRLPLRCAAGHRALVMATAPIGPPPALAPAALPNLGTVAPQQRRPGATARWTPRLPPEGGSHRLAPRALPPQ</sequence>
<proteinExistence type="predicted"/>
<evidence type="ECO:0000313" key="3">
    <source>
        <dbReference type="EMBL" id="PWI68080.1"/>
    </source>
</evidence>
<dbReference type="AlphaFoldDB" id="A0A2U3E0N4"/>
<keyword evidence="2" id="KW-0732">Signal</keyword>
<organism evidence="3 4">
    <name type="scientific">Purpureocillium lilacinum</name>
    <name type="common">Paecilomyces lilacinus</name>
    <dbReference type="NCBI Taxonomy" id="33203"/>
    <lineage>
        <taxon>Eukaryota</taxon>
        <taxon>Fungi</taxon>
        <taxon>Dikarya</taxon>
        <taxon>Ascomycota</taxon>
        <taxon>Pezizomycotina</taxon>
        <taxon>Sordariomycetes</taxon>
        <taxon>Hypocreomycetidae</taxon>
        <taxon>Hypocreales</taxon>
        <taxon>Ophiocordycipitaceae</taxon>
        <taxon>Purpureocillium</taxon>
    </lineage>
</organism>
<evidence type="ECO:0000256" key="1">
    <source>
        <dbReference type="SAM" id="MobiDB-lite"/>
    </source>
</evidence>
<dbReference type="Proteomes" id="UP000245956">
    <property type="component" value="Unassembled WGS sequence"/>
</dbReference>
<feature type="signal peptide" evidence="2">
    <location>
        <begin position="1"/>
        <end position="17"/>
    </location>
</feature>
<protein>
    <submittedName>
        <fullName evidence="3">Uncharacterized protein</fullName>
    </submittedName>
</protein>
<comment type="caution">
    <text evidence="3">The sequence shown here is derived from an EMBL/GenBank/DDBJ whole genome shotgun (WGS) entry which is preliminary data.</text>
</comment>
<evidence type="ECO:0000313" key="4">
    <source>
        <dbReference type="Proteomes" id="UP000245956"/>
    </source>
</evidence>
<accession>A0A2U3E0N4</accession>
<feature type="chain" id="PRO_5015655971" evidence="2">
    <location>
        <begin position="18"/>
        <end position="477"/>
    </location>
</feature>
<name>A0A2U3E0N4_PURLI</name>
<dbReference type="EMBL" id="LCWV01000016">
    <property type="protein sequence ID" value="PWI68080.1"/>
    <property type="molecule type" value="Genomic_DNA"/>
</dbReference>
<gene>
    <name evidence="3" type="ORF">PCL_02481</name>
</gene>